<evidence type="ECO:0000313" key="6">
    <source>
        <dbReference type="Proteomes" id="UP000658131"/>
    </source>
</evidence>
<dbReference type="InterPro" id="IPR052021">
    <property type="entry name" value="Type-I_RS_S_subunit"/>
</dbReference>
<dbReference type="CDD" id="cd17249">
    <property type="entry name" value="RMtype1_S_EcoR124I-TRD2-CR2_like"/>
    <property type="match status" value="1"/>
</dbReference>
<protein>
    <submittedName>
        <fullName evidence="5">Restriction endonuclease subunit S</fullName>
    </submittedName>
</protein>
<dbReference type="Gene3D" id="3.90.220.20">
    <property type="entry name" value="DNA methylase specificity domains"/>
    <property type="match status" value="2"/>
</dbReference>
<dbReference type="InterPro" id="IPR000055">
    <property type="entry name" value="Restrct_endonuc_typeI_TRD"/>
</dbReference>
<organism evidence="5 6">
    <name type="scientific">Yanshouia hominis</name>
    <dbReference type="NCBI Taxonomy" id="2763673"/>
    <lineage>
        <taxon>Bacteria</taxon>
        <taxon>Bacillati</taxon>
        <taxon>Bacillota</taxon>
        <taxon>Clostridia</taxon>
        <taxon>Eubacteriales</taxon>
        <taxon>Oscillospiraceae</taxon>
        <taxon>Yanshouia</taxon>
    </lineage>
</organism>
<comment type="caution">
    <text evidence="5">The sequence shown here is derived from an EMBL/GenBank/DDBJ whole genome shotgun (WGS) entry which is preliminary data.</text>
</comment>
<name>A0ABR7NFN8_9FIRM</name>
<evidence type="ECO:0000313" key="5">
    <source>
        <dbReference type="EMBL" id="MBC8575225.1"/>
    </source>
</evidence>
<dbReference type="Pfam" id="PF01420">
    <property type="entry name" value="Methylase_S"/>
    <property type="match status" value="2"/>
</dbReference>
<dbReference type="EMBL" id="JACRTB010000003">
    <property type="protein sequence ID" value="MBC8575225.1"/>
    <property type="molecule type" value="Genomic_DNA"/>
</dbReference>
<sequence length="440" mass="49805">MADKTKYNYEIKKIGAIVKSFSGGTPSKNDHSFWEGNVPWVSPKDFGDFYISDSEDHISEDAIGFTKKVPEYAVLVVVRSGILKHTLPIAVNTVSVTINQDVKALIPMANVDASYLAYFLKVFETKILGRCVKHSTTVQSVNSHEFFSLEVPIPPLDTQKKLSAYMDMARREYERSIKEAENILKNIPEYILKEMGLSFSRSKPQTFYAIPSSILEGRLDADFYSPKFLKLRKAIQDSRYKAVCIGDVCESIISGFAAGKQDQADDLPDNERVPQLRPFSITPYGQISFTTKKYVPISRLQEKDYCQKGEVLFNNTNSAEWVGKSTVFDIDTPCAASNHITRITLKEGINPYYIAAFFNMLRSIGYWKLLSTYFNNQAGVNIETLKAVRILLPEKPIQDEIAEEILKRKNTAEALRIEAEQDWEAAKAEFERELLGEMSV</sequence>
<dbReference type="PANTHER" id="PTHR30408:SF12">
    <property type="entry name" value="TYPE I RESTRICTION ENZYME MJAVIII SPECIFICITY SUBUNIT"/>
    <property type="match status" value="1"/>
</dbReference>
<feature type="domain" description="Type I restriction modification DNA specificity" evidence="4">
    <location>
        <begin position="8"/>
        <end position="174"/>
    </location>
</feature>
<evidence type="ECO:0000256" key="1">
    <source>
        <dbReference type="ARBA" id="ARBA00010923"/>
    </source>
</evidence>
<keyword evidence="5" id="KW-0378">Hydrolase</keyword>
<keyword evidence="6" id="KW-1185">Reference proteome</keyword>
<keyword evidence="5" id="KW-0255">Endonuclease</keyword>
<keyword evidence="5" id="KW-0540">Nuclease</keyword>
<evidence type="ECO:0000259" key="4">
    <source>
        <dbReference type="Pfam" id="PF01420"/>
    </source>
</evidence>
<proteinExistence type="inferred from homology"/>
<dbReference type="PANTHER" id="PTHR30408">
    <property type="entry name" value="TYPE-1 RESTRICTION ENZYME ECOKI SPECIFICITY PROTEIN"/>
    <property type="match status" value="1"/>
</dbReference>
<dbReference type="InterPro" id="IPR044946">
    <property type="entry name" value="Restrct_endonuc_typeI_TRD_sf"/>
</dbReference>
<accession>A0ABR7NFN8</accession>
<reference evidence="5 6" key="1">
    <citation type="submission" date="2020-08" db="EMBL/GenBank/DDBJ databases">
        <title>Genome public.</title>
        <authorList>
            <person name="Liu C."/>
            <person name="Sun Q."/>
        </authorList>
    </citation>
    <scope>NUCLEOTIDE SEQUENCE [LARGE SCALE GENOMIC DNA]</scope>
    <source>
        <strain evidence="5 6">BX1</strain>
    </source>
</reference>
<dbReference type="RefSeq" id="WP_262398873.1">
    <property type="nucleotide sequence ID" value="NZ_JACRTB010000003.1"/>
</dbReference>
<dbReference type="SUPFAM" id="SSF116734">
    <property type="entry name" value="DNA methylase specificity domain"/>
    <property type="match status" value="2"/>
</dbReference>
<keyword evidence="3" id="KW-0238">DNA-binding</keyword>
<gene>
    <name evidence="5" type="ORF">H8717_02205</name>
</gene>
<dbReference type="GO" id="GO:0004519">
    <property type="term" value="F:endonuclease activity"/>
    <property type="evidence" value="ECO:0007669"/>
    <property type="project" value="UniProtKB-KW"/>
</dbReference>
<feature type="domain" description="Type I restriction modification DNA specificity" evidence="4">
    <location>
        <begin position="240"/>
        <end position="403"/>
    </location>
</feature>
<keyword evidence="2" id="KW-0680">Restriction system</keyword>
<dbReference type="Proteomes" id="UP000658131">
    <property type="component" value="Unassembled WGS sequence"/>
</dbReference>
<evidence type="ECO:0000256" key="2">
    <source>
        <dbReference type="ARBA" id="ARBA00022747"/>
    </source>
</evidence>
<evidence type="ECO:0000256" key="3">
    <source>
        <dbReference type="ARBA" id="ARBA00023125"/>
    </source>
</evidence>
<comment type="similarity">
    <text evidence="1">Belongs to the type-I restriction system S methylase family.</text>
</comment>